<dbReference type="RefSeq" id="WP_136896803.1">
    <property type="nucleotide sequence ID" value="NZ_SWJE01000010.1"/>
</dbReference>
<feature type="chain" id="PRO_5020959417" evidence="2">
    <location>
        <begin position="35"/>
        <end position="209"/>
    </location>
</feature>
<dbReference type="InterPro" id="IPR029046">
    <property type="entry name" value="LolA/LolB/LppX"/>
</dbReference>
<gene>
    <name evidence="3" type="ORF">FAZ69_20000</name>
</gene>
<evidence type="ECO:0000256" key="2">
    <source>
        <dbReference type="SAM" id="SignalP"/>
    </source>
</evidence>
<dbReference type="Gene3D" id="2.50.20.10">
    <property type="entry name" value="Lipoprotein localisation LolA/LolB/LppX"/>
    <property type="match status" value="1"/>
</dbReference>
<dbReference type="EMBL" id="SWJE01000010">
    <property type="protein sequence ID" value="TKC86910.1"/>
    <property type="molecule type" value="Genomic_DNA"/>
</dbReference>
<name>A0A4V5PIC8_9BURK</name>
<dbReference type="CDD" id="cd16325">
    <property type="entry name" value="LolA"/>
    <property type="match status" value="1"/>
</dbReference>
<feature type="signal peptide" evidence="2">
    <location>
        <begin position="1"/>
        <end position="34"/>
    </location>
</feature>
<proteinExistence type="predicted"/>
<keyword evidence="1 2" id="KW-0732">Signal</keyword>
<dbReference type="Proteomes" id="UP000305539">
    <property type="component" value="Unassembled WGS sequence"/>
</dbReference>
<dbReference type="AlphaFoldDB" id="A0A4V5PIC8"/>
<dbReference type="Pfam" id="PF19574">
    <property type="entry name" value="LolA_3"/>
    <property type="match status" value="1"/>
</dbReference>
<reference evidence="3 4" key="1">
    <citation type="submission" date="2019-04" db="EMBL/GenBank/DDBJ databases">
        <title>Trinickia sp. 7GSK02, isolated from subtropical forest soil.</title>
        <authorList>
            <person name="Gao Z.-H."/>
            <person name="Qiu L.-H."/>
        </authorList>
    </citation>
    <scope>NUCLEOTIDE SEQUENCE [LARGE SCALE GENOMIC DNA]</scope>
    <source>
        <strain evidence="3 4">7GSK02</strain>
    </source>
</reference>
<dbReference type="OrthoDB" id="5297911at2"/>
<evidence type="ECO:0000313" key="4">
    <source>
        <dbReference type="Proteomes" id="UP000305539"/>
    </source>
</evidence>
<keyword evidence="3" id="KW-0449">Lipoprotein</keyword>
<accession>A0A4V5PIC8</accession>
<comment type="caution">
    <text evidence="3">The sequence shown here is derived from an EMBL/GenBank/DDBJ whole genome shotgun (WGS) entry which is preliminary data.</text>
</comment>
<organism evidence="3 4">
    <name type="scientific">Trinickia terrae</name>
    <dbReference type="NCBI Taxonomy" id="2571161"/>
    <lineage>
        <taxon>Bacteria</taxon>
        <taxon>Pseudomonadati</taxon>
        <taxon>Pseudomonadota</taxon>
        <taxon>Betaproteobacteria</taxon>
        <taxon>Burkholderiales</taxon>
        <taxon>Burkholderiaceae</taxon>
        <taxon>Trinickia</taxon>
    </lineage>
</organism>
<dbReference type="InterPro" id="IPR004564">
    <property type="entry name" value="OM_lipoprot_carrier_LolA-like"/>
</dbReference>
<evidence type="ECO:0000313" key="3">
    <source>
        <dbReference type="EMBL" id="TKC86910.1"/>
    </source>
</evidence>
<dbReference type="SUPFAM" id="SSF89392">
    <property type="entry name" value="Prokaryotic lipoproteins and lipoprotein localization factors"/>
    <property type="match status" value="1"/>
</dbReference>
<evidence type="ECO:0000256" key="1">
    <source>
        <dbReference type="ARBA" id="ARBA00022729"/>
    </source>
</evidence>
<keyword evidence="4" id="KW-1185">Reference proteome</keyword>
<protein>
    <submittedName>
        <fullName evidence="3">Outer membrane lipoprotein carrier protein LolA</fullName>
    </submittedName>
</protein>
<sequence length="209" mass="22742">MVRIFGLRLRAAGSLAALAAAVLALSTLPPHAHAAETNAPNWTLDQLMSTLAQYKSRRATFVELKYLSITAQPVKSSGELVFIAPDHLEKVTTSPKPERLVVDGDMLTVERGERKYTLALARYPELSAFIDSIRATLSGNREVLEHVYQVALAGSGDGWTLTLTPLDSRTRKVVRTITLDGARGALHTVAIEQADGDHSVMQLQEAARE</sequence>